<sequence length="140" mass="15621">MSFDDRKCLKTASSAQRECVSLHIGQAGCQIGERCWELFCHEHAISPKGEWSTKTGGRPDDAFETFFAQADSGRYVPRALLFDLEPSVVDAIKHGKYRDLFGPDNLLTGKEDAANNYARGHYTVGKEQIGTALERIRKLV</sequence>
<dbReference type="GO" id="GO:0005200">
    <property type="term" value="F:structural constituent of cytoskeleton"/>
    <property type="evidence" value="ECO:0007669"/>
    <property type="project" value="InterPro"/>
</dbReference>
<evidence type="ECO:0000256" key="3">
    <source>
        <dbReference type="ARBA" id="ARBA00022741"/>
    </source>
</evidence>
<evidence type="ECO:0000256" key="6">
    <source>
        <dbReference type="ARBA" id="ARBA00049117"/>
    </source>
</evidence>
<feature type="domain" description="Tubulin/FtsZ GTPase" evidence="7">
    <location>
        <begin position="19"/>
        <end position="140"/>
    </location>
</feature>
<dbReference type="WBParaSite" id="nRc.2.0.1.t30608-RA">
    <property type="protein sequence ID" value="nRc.2.0.1.t30608-RA"/>
    <property type="gene ID" value="nRc.2.0.1.g30608"/>
</dbReference>
<dbReference type="AlphaFoldDB" id="A0A915JWZ6"/>
<comment type="similarity">
    <text evidence="1">Belongs to the tubulin family.</text>
</comment>
<keyword evidence="2" id="KW-0493">Microtubule</keyword>
<dbReference type="GO" id="GO:0007017">
    <property type="term" value="P:microtubule-based process"/>
    <property type="evidence" value="ECO:0007669"/>
    <property type="project" value="InterPro"/>
</dbReference>
<proteinExistence type="inferred from homology"/>
<dbReference type="PRINTS" id="PR01162">
    <property type="entry name" value="ALPHATUBULIN"/>
</dbReference>
<dbReference type="GO" id="GO:0005525">
    <property type="term" value="F:GTP binding"/>
    <property type="evidence" value="ECO:0007669"/>
    <property type="project" value="UniProtKB-KW"/>
</dbReference>
<organism evidence="8 9">
    <name type="scientific">Romanomermis culicivorax</name>
    <name type="common">Nematode worm</name>
    <dbReference type="NCBI Taxonomy" id="13658"/>
    <lineage>
        <taxon>Eukaryota</taxon>
        <taxon>Metazoa</taxon>
        <taxon>Ecdysozoa</taxon>
        <taxon>Nematoda</taxon>
        <taxon>Enoplea</taxon>
        <taxon>Dorylaimia</taxon>
        <taxon>Mermithida</taxon>
        <taxon>Mermithoidea</taxon>
        <taxon>Mermithidae</taxon>
        <taxon>Romanomermis</taxon>
    </lineage>
</organism>
<comment type="catalytic activity">
    <reaction evidence="6">
        <text>GTP + H2O = GDP + phosphate + H(+)</text>
        <dbReference type="Rhea" id="RHEA:19669"/>
        <dbReference type="ChEBI" id="CHEBI:15377"/>
        <dbReference type="ChEBI" id="CHEBI:15378"/>
        <dbReference type="ChEBI" id="CHEBI:37565"/>
        <dbReference type="ChEBI" id="CHEBI:43474"/>
        <dbReference type="ChEBI" id="CHEBI:58189"/>
    </reaction>
    <physiologicalReaction direction="left-to-right" evidence="6">
        <dbReference type="Rhea" id="RHEA:19670"/>
    </physiologicalReaction>
</comment>
<keyword evidence="4" id="KW-0378">Hydrolase</keyword>
<keyword evidence="5" id="KW-0342">GTP-binding</keyword>
<dbReference type="Gene3D" id="3.40.50.1440">
    <property type="entry name" value="Tubulin/FtsZ, GTPase domain"/>
    <property type="match status" value="1"/>
</dbReference>
<evidence type="ECO:0000313" key="8">
    <source>
        <dbReference type="Proteomes" id="UP000887565"/>
    </source>
</evidence>
<protein>
    <submittedName>
        <fullName evidence="9">Tubulin/FtsZ GTPase domain-containing protein</fullName>
    </submittedName>
</protein>
<dbReference type="SUPFAM" id="SSF52490">
    <property type="entry name" value="Tubulin nucleotide-binding domain-like"/>
    <property type="match status" value="1"/>
</dbReference>
<dbReference type="PRINTS" id="PR01161">
    <property type="entry name" value="TUBULIN"/>
</dbReference>
<dbReference type="Pfam" id="PF00091">
    <property type="entry name" value="Tubulin"/>
    <property type="match status" value="1"/>
</dbReference>
<accession>A0A915JWZ6</accession>
<evidence type="ECO:0000256" key="1">
    <source>
        <dbReference type="ARBA" id="ARBA00009636"/>
    </source>
</evidence>
<evidence type="ECO:0000256" key="4">
    <source>
        <dbReference type="ARBA" id="ARBA00022801"/>
    </source>
</evidence>
<evidence type="ECO:0000256" key="2">
    <source>
        <dbReference type="ARBA" id="ARBA00022701"/>
    </source>
</evidence>
<dbReference type="Proteomes" id="UP000887565">
    <property type="component" value="Unplaced"/>
</dbReference>
<reference evidence="9" key="1">
    <citation type="submission" date="2022-11" db="UniProtKB">
        <authorList>
            <consortium name="WormBaseParasite"/>
        </authorList>
    </citation>
    <scope>IDENTIFICATION</scope>
</reference>
<evidence type="ECO:0000256" key="5">
    <source>
        <dbReference type="ARBA" id="ARBA00023134"/>
    </source>
</evidence>
<dbReference type="OMA" id="CHEHAIS"/>
<dbReference type="InterPro" id="IPR003008">
    <property type="entry name" value="Tubulin_FtsZ_GTPase"/>
</dbReference>
<evidence type="ECO:0000259" key="7">
    <source>
        <dbReference type="Pfam" id="PF00091"/>
    </source>
</evidence>
<keyword evidence="8" id="KW-1185">Reference proteome</keyword>
<name>A0A915JWZ6_ROMCU</name>
<dbReference type="InterPro" id="IPR036525">
    <property type="entry name" value="Tubulin/FtsZ_GTPase_sf"/>
</dbReference>
<dbReference type="InterPro" id="IPR000217">
    <property type="entry name" value="Tubulin"/>
</dbReference>
<dbReference type="GO" id="GO:0005874">
    <property type="term" value="C:microtubule"/>
    <property type="evidence" value="ECO:0007669"/>
    <property type="project" value="UniProtKB-KW"/>
</dbReference>
<evidence type="ECO:0000313" key="9">
    <source>
        <dbReference type="WBParaSite" id="nRc.2.0.1.t30608-RA"/>
    </source>
</evidence>
<keyword evidence="3" id="KW-0547">Nucleotide-binding</keyword>
<dbReference type="InterPro" id="IPR002452">
    <property type="entry name" value="Alpha_tubulin"/>
</dbReference>
<dbReference type="PANTHER" id="PTHR11588">
    <property type="entry name" value="TUBULIN"/>
    <property type="match status" value="1"/>
</dbReference>
<dbReference type="GO" id="GO:0016787">
    <property type="term" value="F:hydrolase activity"/>
    <property type="evidence" value="ECO:0007669"/>
    <property type="project" value="UniProtKB-KW"/>
</dbReference>